<evidence type="ECO:0000313" key="2">
    <source>
        <dbReference type="EMBL" id="KOO34434.1"/>
    </source>
</evidence>
<protein>
    <submittedName>
        <fullName evidence="2">Uncharacterized protein</fullName>
    </submittedName>
</protein>
<feature type="compositionally biased region" description="Polar residues" evidence="1">
    <location>
        <begin position="243"/>
        <end position="255"/>
    </location>
</feature>
<sequence>MEQHCKPTRHFKHHVGLAERGVVHPHMDCMDRTQIGDPGAYHPYAGSEMFDKACFTLNRNRKGFNSSSVRALHLKTYGDAVPGPGAYNQEQRAGNVKHIDANESVFRSKSLQRLSSGDESGGGSGPGTYEPNMSSIYAYIRNSGASMRSTAAQQRLPPDASGHPDCVSCDKNVNVGPGSYDVDYGSVAAQLRASLRRQSKTKPAFGTAAPQRALPFEYSRTSSSPDCGAYQPTVWTGRKVGTSVRSKTIAEQSKPMSKKRGATRAAAPSGALSARV</sequence>
<dbReference type="Pfam" id="PF07004">
    <property type="entry name" value="SHIPPO-rpt"/>
    <property type="match status" value="3"/>
</dbReference>
<comment type="caution">
    <text evidence="2">The sequence shown here is derived from an EMBL/GenBank/DDBJ whole genome shotgun (WGS) entry which is preliminary data.</text>
</comment>
<name>A0A0M0K6J8_9EUKA</name>
<accession>A0A0M0K6J8</accession>
<dbReference type="EMBL" id="JWZX01001222">
    <property type="protein sequence ID" value="KOO34434.1"/>
    <property type="molecule type" value="Genomic_DNA"/>
</dbReference>
<feature type="region of interest" description="Disordered" evidence="1">
    <location>
        <begin position="240"/>
        <end position="276"/>
    </location>
</feature>
<proteinExistence type="predicted"/>
<organism evidence="2 3">
    <name type="scientific">Chrysochromulina tobinii</name>
    <dbReference type="NCBI Taxonomy" id="1460289"/>
    <lineage>
        <taxon>Eukaryota</taxon>
        <taxon>Haptista</taxon>
        <taxon>Haptophyta</taxon>
        <taxon>Prymnesiophyceae</taxon>
        <taxon>Prymnesiales</taxon>
        <taxon>Chrysochromulinaceae</taxon>
        <taxon>Chrysochromulina</taxon>
    </lineage>
</organism>
<dbReference type="InterPro" id="IPR010736">
    <property type="entry name" value="SHIPPO-rpt"/>
</dbReference>
<evidence type="ECO:0000256" key="1">
    <source>
        <dbReference type="SAM" id="MobiDB-lite"/>
    </source>
</evidence>
<reference evidence="3" key="1">
    <citation type="journal article" date="2015" name="PLoS Genet.">
        <title>Genome Sequence and Transcriptome Analyses of Chrysochromulina tobin: Metabolic Tools for Enhanced Algal Fitness in the Prominent Order Prymnesiales (Haptophyceae).</title>
        <authorList>
            <person name="Hovde B.T."/>
            <person name="Deodato C.R."/>
            <person name="Hunsperger H.M."/>
            <person name="Ryken S.A."/>
            <person name="Yost W."/>
            <person name="Jha R.K."/>
            <person name="Patterson J."/>
            <person name="Monnat R.J. Jr."/>
            <person name="Barlow S.B."/>
            <person name="Starkenburg S.R."/>
            <person name="Cattolico R.A."/>
        </authorList>
    </citation>
    <scope>NUCLEOTIDE SEQUENCE</scope>
    <source>
        <strain evidence="3">CCMP291</strain>
    </source>
</reference>
<feature type="region of interest" description="Disordered" evidence="1">
    <location>
        <begin position="107"/>
        <end position="129"/>
    </location>
</feature>
<gene>
    <name evidence="2" type="ORF">Ctob_009401</name>
</gene>
<dbReference type="AlphaFoldDB" id="A0A0M0K6J8"/>
<evidence type="ECO:0000313" key="3">
    <source>
        <dbReference type="Proteomes" id="UP000037460"/>
    </source>
</evidence>
<keyword evidence="3" id="KW-1185">Reference proteome</keyword>
<dbReference type="Proteomes" id="UP000037460">
    <property type="component" value="Unassembled WGS sequence"/>
</dbReference>